<protein>
    <submittedName>
        <fullName evidence="3">Leukotoxin LktA family filamentous adhesin</fullName>
    </submittedName>
</protein>
<dbReference type="EMBL" id="CP029462">
    <property type="protein sequence ID" value="AXL21495.1"/>
    <property type="molecule type" value="Genomic_DNA"/>
</dbReference>
<proteinExistence type="predicted"/>
<dbReference type="InterPro" id="IPR047881">
    <property type="entry name" value="LktA_repeat"/>
</dbReference>
<keyword evidence="2" id="KW-0472">Membrane</keyword>
<dbReference type="KEGG" id="meg:DKB62_07925"/>
<evidence type="ECO:0000313" key="3">
    <source>
        <dbReference type="EMBL" id="AXL21495.1"/>
    </source>
</evidence>
<dbReference type="NCBIfam" id="NF012204">
    <property type="entry name" value="adhes_FxxPxG"/>
    <property type="match status" value="1"/>
</dbReference>
<feature type="compositionally biased region" description="Basic and acidic residues" evidence="1">
    <location>
        <begin position="4039"/>
        <end position="4060"/>
    </location>
</feature>
<keyword evidence="2" id="KW-1133">Transmembrane helix</keyword>
<accession>A0A346B052</accession>
<name>A0A346B052_9FIRM</name>
<keyword evidence="4" id="KW-1185">Reference proteome</keyword>
<gene>
    <name evidence="3" type="ORF">DKB62_07925</name>
</gene>
<sequence>MRYIRQFTRKQERNQTKTLEQQKHDLDLARKVLTAVTAFSFIGNPFAAMAASTVTRVDGTKVDFQNNVGNIYAEKIVNNNTAVNRFQDFKIDAGDIANMYFKTDANSKDLANNLVNFVNTRIDVHGTLNAIKENKIGGNLFFLSPEGMAVGKSGVINVGSLYVMTPANVSLDEAAYTYHGLSDLIENDTEDALNRMMTLNIPVNSSGTISVLGKINSVGDVKMAAAKIAVGKNVSGKDWADGTKNGEIVKGAVIRTGNGTEFNFSDLVNIKDVTSGKVVVDAGLGNTLAAIESGNGDIVLSAKAEDKNTDYSDFKELGKKLLNITVDLPDLPKTIEASVENYGTITAKGDAVLKAEATNGNKDWAEETLDQNTPNGVNNPDYVPVPAADADNYVQVIANVNVQGDVTAGGDVELVADADNTYVDNGTALTDKVGKILGTAITPMAANVMILSNKAQITVGKDADVTAGGTVDVHANAVLDGTAGAAANGRKLIKLTPGAIPSAAVGYANAENSATVNIEGTLTAKGENVKDKTDTVTNPAVNISAYAEENLSNSATLNLKSGLAGAETSALAAAVAVSDSANTAEVTIDGVIQADNGDVAVKADTNTLLTANAATKSPDDTIGSTAVNVMTHKGQANIVINGDITAQNVDIDATNYVDENTITANNSLGMGKLMAEAMNAANVGKITDALKQNRLVQSIINKDGTATADKPGLFKQLSEKLAVGAAIVVADETNSANVTFGKTADVTATSGNVRADADVNIYDSHIYASGTANSYKKSESGSTDTVTVGAGVVYAGMNNTASVVFEDGLDANADESHASITAAKDINITSGTTIEYNRPERIKREIDRSIENLKYAVEAIENLPEYEEEKYKDVIDGLKNLQDKLTKYAKTYSTDFMDAVNNPDAITAEGTANRIFDAAAGAVGIYNDVMDLQQNVNNMLDVTSPFGAVVSNALGVVTNAVAFTDPNNYANVAASSSAKGGQDSTKLSVAGSVTVTDFNNTSSVDVGKFTELNAGKDLDLKSVNAVEDVTITGKTKFWKNDADAKGGVGIGASVNYQNFDTYSTVSVDEGASFTAGDISIGSESDIFHVGAMLGAGKSDGSAINGMVTITDSDSYNNVIVDSDAILQAVKDADAQTNGAIDIWANNNTNVNNAILSISASGANVGAGIGVALNNIDVQNSAQVIDNDGTDDEDDDLEGKISASALSVNAETTGLINTISIAGGMTSSGEDESGEEGFFDKIKAPFDKVNETKDNVLEGVSNISNKLQSVLQTMDLNASAGSATAGDEEAGVPGFSFAGAGSVSLNLVNDTTKAVVDGANIQLENDGKLQVGARDSAFTGAWSGAAGLSFRKGQSGGSGGNTSVAVSGAVGVNDIDNEITALVKNSSITGAKDIDVTAVSGGTTVAAGIGATLTSDSTGGKNYSGGASVSVNLIDKNVNANMDDVTLTGVVEGEDDAQKAVTDIDVAAYESDVQVTGGVRADIATGGGSLVGGGVTVADIHNNINAGITGGSYTGVNDATVKGMLATTQVTAAVSAGVATGGSGTNNAFSGAAVYNGLSNDIHASIDGANIVAEGTVAVAAKDTEASSDEAKPYQALLGDYNEHNQFAADRGIDTAGTSFYNGLDTADADVDYDGNAGSTIVGAAVVATGSNGNAAGAAINIADIDNDFTASVNNASVTADDVLAEADADTLLVGAAGGVAAGTKTFGGMGSVTWQDIDNDVTAQFVNSQITTNTVTAKADNNTQAINVAGSVSVGKSAAVGATLAYNALDNTIGAYMKGNSITALGDDVDVVVDADNTGKVYGIGAGVSASTKAAINGSVAVNRGGSNTEAVIDKRDEKESYIEDAGTVKVTADDDTYRLAVVGSVSASGKAAVGGGVAYNDVGGSSAGSESSGQNTFAAIRNTDITTADNSEQAITVEANDKARLYTISVGVAAAGTAAVQGSAATALINKNVSAAFENSSVDKDGGTTADVTVEAQNASEITTSADAVSVGGRAGVGAGVAVNRIVQQTNAAVNGSQMNVKDLMVHANGTPRIENVGVGVAAAGQGAGVAGSVSVNMIDNDVTAHIGSGANIAADGSVGVVATSDEQISNYSGMLAAAGQGAGVGISVSVNQIQGETSATVGDEGTNTTVSAKGNGDGLTTHTDISEEDINNTLISSDTVDMNTTIGRQDETRKGFIVDASSTRDMKSFLINIGASVQGAGVAPTVNVNMIDGATTAGISHTSVNKGVSAGDVFVNAGDYTNMSGFVGSGGGAGMGAGVGLGSDTNTVSRDVEAVVDGSDVNAKDFEIDAESMQGVSSFTVGAGVAGIGGGVAGVVTVTDLANTTKAALFNSNVTANTVDVTADHKGIVNAGNVGVGAAGIGAGVGLSVGVLKDNSETYALVSNDSTEEKSIVAAGDVSISAQNTITVKPSISATGAGVAGVAGATSINNLNSKVVTDLANANIISKSGSIHGTANNTFNIEAYMGSQAGGAVGVGAGVTVNTIDSTVQMNVSDSELQAAQNVALTADETRNIQQTATNVAAGGAAIGANIAITTVGKKITDSDVLAEIDRANNALVNEDTQENNASALLNGAGDALKTAGIEESSVTPSIGAEYGGGKNSQITVNISNSNVTGSAIKAEAAEHDVIGMTLGSGSAGGVAINAGVGILDVNRNVGVHITGGRMTANAIDVNTNITGEANLEVYQGSAGVVSGNAAVGQVSTSGSSTISIDNARFTSNVMNVLAADHGVTNVNVLGVTVGAVSVGAIVAGAENTGNTEVKMQNSKIEDKDGGNNGTVSIKTDKANTVTAHAMGGAGGALAAQGVVATASDEGESRITLQAGNALAAKEIAIAAKASPAVKAVADSAAVSVFGTAGGAGAEATANGTVSVTVADGNELNADTVDISADAATQDGKNTAEAAVVGASGSGYYTLAENLAKADVAMNVTVDVGDVAYKTETTKTLIGYKDVEDSTTGERTEVYAEDTKGVTNLTLSSNNAAKASADAKGITIGGIFSSGNNQALTSNTSQTKVSLRSGSENTRLGSLTVTAAGAGDNTAKADGSGGGFISGDLAAYVKNEMNATTQADISGMLEVEGDVRIEALQSDTANINADALKATVVGASATKAENSITGTTGVSISGAAITGGGDMDVNAANTVTFGDKENYAVEGSGYGGVNVQGAEFDNTIDKKANIAIANSTITTDGAQNYEAKTTGNLNIGGYIKAAGLGAFTWVDVDNTVTSTDRVSVDENSSLKTKKAGKDIVLAAVDNVDMAVIGVADTQGGAVGGASSDVTSTLNRNNSIAVDGTLYSMNDVNLYAGKDKDGSEGKLDLEADSESYNKTALAVSNPKLNDAVNQNNTVTIGSGSEVSSVRNINLYADAGKETIRDSSVLYTWYWSDKDENYTSSTVGHEEPNNKHSNNFVQADGTLTAGVQNKQYITIGGTYDPETGTTDASQLIFFDDQVKDAVNAYENGQEAVGKDDLIINASDGVDKDGIGTGTMDYGTTLFERYNELGELMQAYAEDPSSTAYLGYKAERDRIMSQMESMGLIEEIKVLDNEGKPTGETYKAPVEGATIDYIELSDIVASGGNINIQSDNLSGEGSLTAKGAPEVVVNNNTNLYLKVNDITIGEAGGEIHYNNTSLTGDAAKDNATIKGLNKDGMSANFAVISPDAAAETGGRIVINGNYGGTAVYANVTIDGQTQTIQTTPRADIEINGLVDGGDGIVEISSAANNIVIQGDSASDSAGVKGKTVKLSASKGSVSQGFQEGIVSIGGDVQDQYASQYDEGKNHFDTEYGFQHDTVHDEWSKNEEVKSDGNRIAGENIYISAADININGEIQSGYEKYVVEIKDTNEVQNKINDLRQNWLDSGSGVLSDAEIMTGDTYRIVTGEDVRGEDGVYYRTLDVYYNPYTGQLVVPDVDAHGGQVYLTGRISSTGSGSIKVLDGAYDINVHNDTTTDLQLGKLVSNDVSGLISITDTAKNTLTEFTRGQTIVKDLTKLEDGDYVTLDTIKGGSNVYKPQEGLRYNWTTGQEVTTKEEYSNTIKAGLWGAVETMDKTQLDDFEESHKPSTPAKETEKDKPNGEYIGSISTSKDGIDNDDNFIVIYDNTKLNEDRVGPGEPERWSTGFLGWFKWEKYTWTKVTGTSQQYVASVKADKPIEIGFFGNADGNSNININAAGNINLTNTIGSASSGTGSVIDIASTGGAINQKGGSLVGDNINLQAAAGINDVNITSMGDTVQLNAVNSGSGDVTIDVSAAYGTKGNVVINQLFAGSADAQKGNVSLTAAGNITQSGTGVSVSGNRIDLTSENGAIGTDEQAIVVNGGQSIVDGTDSLSASVNAQAKDDINLTQAQGDMRIGRVYSDNGDVTITVTNGSLIDALPDGETIDHGSTDALIQKWKDLGLIDGDGKYTESQEQDVAEYEAAVRNEFEQYEMLKGYYEDGEQHSNDTGYAAYEKLAETYGGYESADAYLAGDAARTHIGELRKEGAGWSEDQLLYAISDAVINQESGATDTIVKDPNLKGHNITLNVNKDVGRNSDETTKIQLAGLGSRVEDLKQLANANAGSVTWNEAEGVAIINEKTPLGVQLTGTGGSLNVQAGGNVYLAGRTEGDGEVTNVLNVDSIKGGNIRLQGKDGIYNVHADLNEAAITGNNLLMQGGDGSIGTADKAMTIDVSGPVQMTAGDNIYVNQVGDDALQIYSMGAGQDIVLAAKTDIVSANTPVSSDEEDDEDGGTVLASGYIRSDGGSISLTAGGAIGTEGQGLRILDNGAVVNAAAQGDIYVAGVSGTGSTGTLAIGKINSAGGDASITAETDIAFAADSLVSVQNGTGTLTLTAEQGSVTQGKGEEDSGIYAGTVDVSSKGSQLLENAQNTVTNFVVRGLEEDNSLTGNVHLVSGAETVHINFSADEEKGLTVNDGSITVHHNGSADGELRVTGSATTKNASSDDSIKTDIVMSSLGSLTSDGALDSAGNVCMDAAGNITQKNSVTAVGEAMFTSDAGSISLTGTTTAGRVEATTESEADEGTITFSGDVTANTGDITVDSNGGAITIGSSAVSEKSYIDLSSETGAITVTGSAKAGGDVTAETKDGSITFGQESTKTGSVTSATGNVTAKTDSGNISVYGTADADKDILFESSVSGTIRVDGTSTAGQHFTAETGSGDIALNGSVKAMDGDVTATSKKGSISTSEDVFAGQNVTVETVSGLIDLGGKVTAKAGAITATTTGNTSGTSGSITLKGDADAAQTITLSSDGGAITVTGSAKADGDVTAETKDGSITFGQEGSADSSVTSESGEVKATTGRGDITIYGTSTAGTDFTAKTDAGDITLDGNITAQTGMVMAQAFSGSISAGGTITSASNTELTATGVATDDSGNITVNGEIASGKEVHASATNGSIRFEGTTTASAGDVTATVSGDGDITFNGAVTAVSEGDAGGNIAATVSGTGNITTDRDAVFKADKDIQFTTNAGSITTNSEVDAGGNLAFTVETKGDMIVRDDLTAGQNIDLNVNSGNILFEGTQGGVREDIYVTSDQGDVTVSINESGSGDIKDTNGEGETGDRAHLKAGEGNVTVKHDGIGDVDLYEVYAKQDAGISVADGNLHLVDVSGNLVAIFVKSEGKEMDVENIEAAQQIAISGSNMDLDSIKQREDGDGFLVITPEGTADDQPIDNLVIGDILTNGGVRFDHLWLNTGNIHVSEGALHLDKVYVQDKATFSTDDMTTNVFGSAPVYDDSVSSSYWVNTSINSPKDDLAAWNSDELNDKWMHIFFSPEGTVQISNGNLLHLADHNYAYNQRYSQVDWMNIFTDKDFYNFYDRYYAPELSYHERYGLTSGSGHSVENAEEDEVIVE</sequence>
<dbReference type="RefSeq" id="WP_107195470.1">
    <property type="nucleotide sequence ID" value="NZ_CP029462.1"/>
</dbReference>
<feature type="transmembrane region" description="Helical" evidence="2">
    <location>
        <begin position="32"/>
        <end position="51"/>
    </location>
</feature>
<dbReference type="OrthoDB" id="1659780at2"/>
<dbReference type="Proteomes" id="UP000254337">
    <property type="component" value="Chromosome"/>
</dbReference>
<feature type="region of interest" description="Disordered" evidence="1">
    <location>
        <begin position="2121"/>
        <end position="2142"/>
    </location>
</feature>
<organism evidence="3 4">
    <name type="scientific">Megasphaera stantonii</name>
    <dbReference type="NCBI Taxonomy" id="2144175"/>
    <lineage>
        <taxon>Bacteria</taxon>
        <taxon>Bacillati</taxon>
        <taxon>Bacillota</taxon>
        <taxon>Negativicutes</taxon>
        <taxon>Veillonellales</taxon>
        <taxon>Veillonellaceae</taxon>
        <taxon>Megasphaera</taxon>
    </lineage>
</organism>
<evidence type="ECO:0000256" key="1">
    <source>
        <dbReference type="SAM" id="MobiDB-lite"/>
    </source>
</evidence>
<reference evidence="3 4" key="1">
    <citation type="submission" date="2018-05" db="EMBL/GenBank/DDBJ databases">
        <title>Complete genome sequence of Megasphaera sp. AJH120T, isolated from the ceca of a chicken.</title>
        <authorList>
            <person name="Maki J."/>
            <person name="Looft T."/>
        </authorList>
    </citation>
    <scope>NUCLEOTIDE SEQUENCE [LARGE SCALE GENOMIC DNA]</scope>
    <source>
        <strain evidence="3 4">AJH120</strain>
    </source>
</reference>
<dbReference type="NCBIfam" id="NF012206">
    <property type="entry name" value="LktA_tand_53"/>
    <property type="match status" value="7"/>
</dbReference>
<keyword evidence="2" id="KW-0812">Transmembrane</keyword>
<feature type="region of interest" description="Disordered" evidence="1">
    <location>
        <begin position="4039"/>
        <end position="4071"/>
    </location>
</feature>
<evidence type="ECO:0000256" key="2">
    <source>
        <dbReference type="SAM" id="Phobius"/>
    </source>
</evidence>
<evidence type="ECO:0000313" key="4">
    <source>
        <dbReference type="Proteomes" id="UP000254337"/>
    </source>
</evidence>